<keyword evidence="4" id="KW-1185">Reference proteome</keyword>
<gene>
    <name evidence="3" type="ORF">GCM10007049_13160</name>
</gene>
<evidence type="ECO:0000313" key="4">
    <source>
        <dbReference type="Proteomes" id="UP000619457"/>
    </source>
</evidence>
<evidence type="ECO:0000259" key="2">
    <source>
        <dbReference type="Pfam" id="PF13568"/>
    </source>
</evidence>
<dbReference type="InterPro" id="IPR025665">
    <property type="entry name" value="Beta-barrel_OMP_2"/>
</dbReference>
<feature type="domain" description="Outer membrane protein beta-barrel" evidence="2">
    <location>
        <begin position="227"/>
        <end position="378"/>
    </location>
</feature>
<comment type="caution">
    <text evidence="3">The sequence shown here is derived from an EMBL/GenBank/DDBJ whole genome shotgun (WGS) entry which is preliminary data.</text>
</comment>
<dbReference type="EMBL" id="BMWX01000002">
    <property type="protein sequence ID" value="GGZ21772.1"/>
    <property type="molecule type" value="Genomic_DNA"/>
</dbReference>
<reference evidence="3" key="1">
    <citation type="journal article" date="2014" name="Int. J. Syst. Evol. Microbiol.">
        <title>Complete genome sequence of Corynebacterium casei LMG S-19264T (=DSM 44701T), isolated from a smear-ripened cheese.</title>
        <authorList>
            <consortium name="US DOE Joint Genome Institute (JGI-PGF)"/>
            <person name="Walter F."/>
            <person name="Albersmeier A."/>
            <person name="Kalinowski J."/>
            <person name="Ruckert C."/>
        </authorList>
    </citation>
    <scope>NUCLEOTIDE SEQUENCE</scope>
    <source>
        <strain evidence="3">KCTC 12368</strain>
    </source>
</reference>
<organism evidence="3 4">
    <name type="scientific">Echinicola pacifica</name>
    <dbReference type="NCBI Taxonomy" id="346377"/>
    <lineage>
        <taxon>Bacteria</taxon>
        <taxon>Pseudomonadati</taxon>
        <taxon>Bacteroidota</taxon>
        <taxon>Cytophagia</taxon>
        <taxon>Cytophagales</taxon>
        <taxon>Cyclobacteriaceae</taxon>
        <taxon>Echinicola</taxon>
    </lineage>
</organism>
<evidence type="ECO:0000256" key="1">
    <source>
        <dbReference type="SAM" id="SignalP"/>
    </source>
</evidence>
<dbReference type="AlphaFoldDB" id="A0A918PSW5"/>
<accession>A0A918PSW5</accession>
<dbReference type="RefSeq" id="WP_018472133.1">
    <property type="nucleotide sequence ID" value="NZ_BMWX01000002.1"/>
</dbReference>
<feature type="chain" id="PRO_5036673866" description="Outer membrane protein beta-barrel domain-containing protein" evidence="1">
    <location>
        <begin position="20"/>
        <end position="407"/>
    </location>
</feature>
<protein>
    <recommendedName>
        <fullName evidence="2">Outer membrane protein beta-barrel domain-containing protein</fullName>
    </recommendedName>
</protein>
<dbReference type="Proteomes" id="UP000619457">
    <property type="component" value="Unassembled WGS sequence"/>
</dbReference>
<keyword evidence="1" id="KW-0732">Signal</keyword>
<sequence>MKKCLFLCLFLFCSSLAFCQIVFEKAYYINNQGEKTEGFIKNVDWKNNPSHFEFKASLNDDSETLGLDQAREFGFGQSLRYQRAKVLIDKTVFSVQEESSTKEPVLVEETLFLNILIEGQASLGLYVNGNLRKYFYSHDNGDFEQLIYKKYKNEKGAIATNNKFREQIWLNLRCEALEMDEVDVLSYTHRQLIHVFEKYNECQQVAYTKYTNIQKRELIHLSLRPRFTFNSLINVVQPSFSTSNEFDPTVSIGLGIEFEYILPFNNNKWSLVVEPTFRNYNQSITFETSQVSGGSVSGRLAYTSIELPFALRHYFFINPESKIFVNGGPVFDFGLNSYLQYLRPDGSEYNYNDLIGNVNLAIGSGYKYKDRYSLELRYFTSRILLGKVVSYESKYHAFSVIFGYTLF</sequence>
<reference evidence="3" key="2">
    <citation type="submission" date="2020-09" db="EMBL/GenBank/DDBJ databases">
        <authorList>
            <person name="Sun Q."/>
            <person name="Kim S."/>
        </authorList>
    </citation>
    <scope>NUCLEOTIDE SEQUENCE</scope>
    <source>
        <strain evidence="3">KCTC 12368</strain>
    </source>
</reference>
<evidence type="ECO:0000313" key="3">
    <source>
        <dbReference type="EMBL" id="GGZ21772.1"/>
    </source>
</evidence>
<name>A0A918PSW5_9BACT</name>
<dbReference type="Pfam" id="PF13568">
    <property type="entry name" value="OMP_b-brl_2"/>
    <property type="match status" value="1"/>
</dbReference>
<proteinExistence type="predicted"/>
<feature type="signal peptide" evidence="1">
    <location>
        <begin position="1"/>
        <end position="19"/>
    </location>
</feature>